<dbReference type="RefSeq" id="YP_009314850.1">
    <property type="nucleotide sequence ID" value="NC_031664.1"/>
</dbReference>
<dbReference type="InterPro" id="IPR019616">
    <property type="entry name" value="Ycf54"/>
</dbReference>
<keyword evidence="2" id="KW-0150">Chloroplast</keyword>
<dbReference type="PANTHER" id="PTHR35319">
    <property type="match status" value="1"/>
</dbReference>
<dbReference type="GeneID" id="30001123"/>
<evidence type="ECO:0000256" key="1">
    <source>
        <dbReference type="ARBA" id="ARBA00043978"/>
    </source>
</evidence>
<geneLocation type="chloroplast" evidence="2"/>
<dbReference type="PANTHER" id="PTHR35319:SF2">
    <property type="entry name" value="YCF54"/>
    <property type="match status" value="1"/>
</dbReference>
<dbReference type="EMBL" id="LT622873">
    <property type="protein sequence ID" value="SCW23305.1"/>
    <property type="molecule type" value="Genomic_DNA"/>
</dbReference>
<proteinExistence type="inferred from homology"/>
<comment type="similarity">
    <text evidence="1">Belongs to the ycf54 family.</text>
</comment>
<accession>A0A1G4NXE5</accession>
<reference evidence="2" key="1">
    <citation type="submission" date="2016-10" db="EMBL/GenBank/DDBJ databases">
        <title>Chloroplast genomes as a tool to resolve red algal phylogenies: a case study in the Nemaliales.</title>
        <authorList>
            <person name="Costa J.F."/>
            <person name="Lin S.M."/>
            <person name="Macaya E.C."/>
            <person name="Fernandez-Garcia C."/>
            <person name="Verbruggen H."/>
        </authorList>
    </citation>
    <scope>NUCLEOTIDE SEQUENCE</scope>
    <source>
        <strain evidence="2">J.0081</strain>
    </source>
</reference>
<reference evidence="2" key="2">
    <citation type="submission" date="2016-10" db="EMBL/GenBank/DDBJ databases">
        <authorList>
            <person name="de Groot N.N."/>
        </authorList>
    </citation>
    <scope>NUCLEOTIDE SEQUENCE</scope>
    <source>
        <strain evidence="2">J.0081</strain>
    </source>
</reference>
<protein>
    <submittedName>
        <fullName evidence="2">Uncharacterized protein</fullName>
    </submittedName>
</protein>
<sequence length="105" mass="12158">MVTYYFAIASQDFLLHEEPVEEVLRERINHYKSIKKFIDFQLVLNPAFLEAPEMSKVKKQLNKPSAAIVSNNPKFIDWLKLRFGFVLTGQFESPSKHIADPFAVT</sequence>
<dbReference type="AlphaFoldDB" id="A0A1G4NXE5"/>
<evidence type="ECO:0000313" key="2">
    <source>
        <dbReference type="EMBL" id="SCW23305.1"/>
    </source>
</evidence>
<dbReference type="Pfam" id="PF10674">
    <property type="entry name" value="Ycf54"/>
    <property type="match status" value="1"/>
</dbReference>
<keyword evidence="2" id="KW-0934">Plastid</keyword>
<organism evidence="2">
    <name type="scientific">Scinaia undulata</name>
    <dbReference type="NCBI Taxonomy" id="1884664"/>
    <lineage>
        <taxon>Eukaryota</taxon>
        <taxon>Rhodophyta</taxon>
        <taxon>Florideophyceae</taxon>
        <taxon>Nemaliophycidae</taxon>
        <taxon>Nemaliales</taxon>
        <taxon>Scinaiaceae</taxon>
        <taxon>Scinaia</taxon>
    </lineage>
</organism>
<dbReference type="InterPro" id="IPR038409">
    <property type="entry name" value="Ycf54-like_sf"/>
</dbReference>
<name>A0A1G4NXE5_9FLOR</name>
<gene>
    <name evidence="2" type="primary">ycf54</name>
    <name evidence="2" type="ORF">J0081_23</name>
</gene>
<dbReference type="Gene3D" id="3.30.70.1860">
    <property type="entry name" value="Uncharacterised protein family Ycf54"/>
    <property type="match status" value="1"/>
</dbReference>